<protein>
    <submittedName>
        <fullName evidence="1">DUF4270 family protein</fullName>
    </submittedName>
</protein>
<dbReference type="EMBL" id="JAFKCW010000001">
    <property type="protein sequence ID" value="MBN7799877.1"/>
    <property type="molecule type" value="Genomic_DNA"/>
</dbReference>
<accession>A0ABS3BKR6</accession>
<sequence length="425" mass="47563">MRVHLTGILLLCLLTSCFENSYLEEIPEVDLEDDFSIRKIVHSELELGTVFLDSLVTSGKTSMLLGSYADPIRGHIQAIPYFEFAPESFAAIDESKELDSLVLVLKYSSTRYDTLQSFQLKISEIAEAFEYPNEDEVFYHFESLQSKASPITTAQIQIFPAFDSVKVTLPMDFGRELFGKLKGSQTILSSIEDFRDAFHGLKLEVEGSSPLIELSTETYLLIYYQEKNETNRSSEEMKISVTNTLYPSKIFTHIDLNRDGTLFANRQSKTWISAEETGDMALADELGLSAIGLKLGSLSSIGEIPSGYYIAEAKLFLPVKRLTYDAVLNPVAESMDIYAIKKIGLLDTYLSQATLYSLDNEFQENTFFLLDATSYVDKKIRGADPGSNLWMELMAGEALNTGYLALGTNSTTQKPRLEIILIPLN</sequence>
<dbReference type="InterPro" id="IPR025366">
    <property type="entry name" value="DUF4270"/>
</dbReference>
<name>A0ABS3BKR6_9BACT</name>
<gene>
    <name evidence="1" type="ORF">J0A67_03345</name>
</gene>
<organism evidence="1 2">
    <name type="scientific">Algoriphagus aestuariicola</name>
    <dbReference type="NCBI Taxonomy" id="1852016"/>
    <lineage>
        <taxon>Bacteria</taxon>
        <taxon>Pseudomonadati</taxon>
        <taxon>Bacteroidota</taxon>
        <taxon>Cytophagia</taxon>
        <taxon>Cytophagales</taxon>
        <taxon>Cyclobacteriaceae</taxon>
        <taxon>Algoriphagus</taxon>
    </lineage>
</organism>
<dbReference type="Pfam" id="PF14092">
    <property type="entry name" value="DUF4270"/>
    <property type="match status" value="1"/>
</dbReference>
<keyword evidence="2" id="KW-1185">Reference proteome</keyword>
<dbReference type="PROSITE" id="PS51257">
    <property type="entry name" value="PROKAR_LIPOPROTEIN"/>
    <property type="match status" value="1"/>
</dbReference>
<reference evidence="1 2" key="1">
    <citation type="submission" date="2021-03" db="EMBL/GenBank/DDBJ databases">
        <title>novel species isolated from a fishpond in China.</title>
        <authorList>
            <person name="Lu H."/>
            <person name="Cai Z."/>
        </authorList>
    </citation>
    <scope>NUCLEOTIDE SEQUENCE [LARGE SCALE GENOMIC DNA]</scope>
    <source>
        <strain evidence="1 2">JCM 31546</strain>
    </source>
</reference>
<evidence type="ECO:0000313" key="2">
    <source>
        <dbReference type="Proteomes" id="UP000664698"/>
    </source>
</evidence>
<evidence type="ECO:0000313" key="1">
    <source>
        <dbReference type="EMBL" id="MBN7799877.1"/>
    </source>
</evidence>
<comment type="caution">
    <text evidence="1">The sequence shown here is derived from an EMBL/GenBank/DDBJ whole genome shotgun (WGS) entry which is preliminary data.</text>
</comment>
<dbReference type="RefSeq" id="WP_206567850.1">
    <property type="nucleotide sequence ID" value="NZ_JAFKCW010000001.1"/>
</dbReference>
<proteinExistence type="predicted"/>
<dbReference type="Proteomes" id="UP000664698">
    <property type="component" value="Unassembled WGS sequence"/>
</dbReference>